<name>A0A1G9P9Y1_9BACI</name>
<sequence>MWQIMVERLPDKLGILCMLLAFFVPYLINKVNRQLHKHGDPPWKKKR</sequence>
<keyword evidence="3" id="KW-1185">Reference proteome</keyword>
<organism evidence="2 3">
    <name type="scientific">Sediminibacillus halophilus</name>
    <dbReference type="NCBI Taxonomy" id="482461"/>
    <lineage>
        <taxon>Bacteria</taxon>
        <taxon>Bacillati</taxon>
        <taxon>Bacillota</taxon>
        <taxon>Bacilli</taxon>
        <taxon>Bacillales</taxon>
        <taxon>Bacillaceae</taxon>
        <taxon>Sediminibacillus</taxon>
    </lineage>
</organism>
<evidence type="ECO:0000313" key="2">
    <source>
        <dbReference type="EMBL" id="SDL95569.1"/>
    </source>
</evidence>
<keyword evidence="1" id="KW-0812">Transmembrane</keyword>
<gene>
    <name evidence="2" type="ORF">SAMN05216244_1346</name>
</gene>
<feature type="transmembrane region" description="Helical" evidence="1">
    <location>
        <begin position="12"/>
        <end position="28"/>
    </location>
</feature>
<dbReference type="STRING" id="482461.SAMN05216244_1346"/>
<reference evidence="3" key="1">
    <citation type="submission" date="2016-10" db="EMBL/GenBank/DDBJ databases">
        <authorList>
            <person name="Varghese N."/>
            <person name="Submissions S."/>
        </authorList>
    </citation>
    <scope>NUCLEOTIDE SEQUENCE [LARGE SCALE GENOMIC DNA]</scope>
    <source>
        <strain evidence="3">CGMCC 1.6199</strain>
    </source>
</reference>
<dbReference type="Proteomes" id="UP000182347">
    <property type="component" value="Unassembled WGS sequence"/>
</dbReference>
<proteinExistence type="predicted"/>
<keyword evidence="1" id="KW-1133">Transmembrane helix</keyword>
<dbReference type="AlphaFoldDB" id="A0A1G9P9Y1"/>
<evidence type="ECO:0000256" key="1">
    <source>
        <dbReference type="SAM" id="Phobius"/>
    </source>
</evidence>
<evidence type="ECO:0000313" key="3">
    <source>
        <dbReference type="Proteomes" id="UP000182347"/>
    </source>
</evidence>
<accession>A0A1G9P9Y1</accession>
<dbReference type="EMBL" id="FNHF01000001">
    <property type="protein sequence ID" value="SDL95569.1"/>
    <property type="molecule type" value="Genomic_DNA"/>
</dbReference>
<keyword evidence="1" id="KW-0472">Membrane</keyword>
<protein>
    <submittedName>
        <fullName evidence="2">Uncharacterized protein</fullName>
    </submittedName>
</protein>